<keyword evidence="2" id="KW-1185">Reference proteome</keyword>
<organism evidence="1 2">
    <name type="scientific">Daphnia sinensis</name>
    <dbReference type="NCBI Taxonomy" id="1820382"/>
    <lineage>
        <taxon>Eukaryota</taxon>
        <taxon>Metazoa</taxon>
        <taxon>Ecdysozoa</taxon>
        <taxon>Arthropoda</taxon>
        <taxon>Crustacea</taxon>
        <taxon>Branchiopoda</taxon>
        <taxon>Diplostraca</taxon>
        <taxon>Cladocera</taxon>
        <taxon>Anomopoda</taxon>
        <taxon>Daphniidae</taxon>
        <taxon>Daphnia</taxon>
        <taxon>Daphnia similis group</taxon>
    </lineage>
</organism>
<dbReference type="Proteomes" id="UP000820818">
    <property type="component" value="Linkage Group LG6"/>
</dbReference>
<accession>A0AAD5LFL8</accession>
<proteinExistence type="predicted"/>
<name>A0AAD5LFL8_9CRUS</name>
<reference evidence="1 2" key="1">
    <citation type="submission" date="2022-05" db="EMBL/GenBank/DDBJ databases">
        <title>A multi-omics perspective on studying reproductive biology in Daphnia sinensis.</title>
        <authorList>
            <person name="Jia J."/>
        </authorList>
    </citation>
    <scope>NUCLEOTIDE SEQUENCE [LARGE SCALE GENOMIC DNA]</scope>
    <source>
        <strain evidence="1 2">WSL</strain>
    </source>
</reference>
<protein>
    <submittedName>
        <fullName evidence="1">Uncharacterized protein</fullName>
    </submittedName>
</protein>
<sequence>MFRHNRQEVRMMRISIGIAKCRVAIRVIPSQDYRTSLSTGSVHLLSPFDDCDGVNKAEIVDTVTSERLRASNTA</sequence>
<dbReference type="EMBL" id="WJBH02000006">
    <property type="protein sequence ID" value="KAI9556818.1"/>
    <property type="molecule type" value="Genomic_DNA"/>
</dbReference>
<dbReference type="AlphaFoldDB" id="A0AAD5LFL8"/>
<evidence type="ECO:0000313" key="1">
    <source>
        <dbReference type="EMBL" id="KAI9556818.1"/>
    </source>
</evidence>
<evidence type="ECO:0000313" key="2">
    <source>
        <dbReference type="Proteomes" id="UP000820818"/>
    </source>
</evidence>
<comment type="caution">
    <text evidence="1">The sequence shown here is derived from an EMBL/GenBank/DDBJ whole genome shotgun (WGS) entry which is preliminary data.</text>
</comment>
<gene>
    <name evidence="1" type="ORF">GHT06_016609</name>
</gene>